<dbReference type="GO" id="GO:0005829">
    <property type="term" value="C:cytosol"/>
    <property type="evidence" value="ECO:0007669"/>
    <property type="project" value="TreeGrafter"/>
</dbReference>
<dbReference type="Gene3D" id="3.40.50.1000">
    <property type="entry name" value="HAD superfamily/HAD-like"/>
    <property type="match status" value="1"/>
</dbReference>
<dbReference type="InterPro" id="IPR036412">
    <property type="entry name" value="HAD-like_sf"/>
</dbReference>
<reference evidence="3 4" key="1">
    <citation type="submission" date="2019-05" db="EMBL/GenBank/DDBJ databases">
        <title>Genome sequencing of F202Z8.</title>
        <authorList>
            <person name="Kwon Y.M."/>
        </authorList>
    </citation>
    <scope>NUCLEOTIDE SEQUENCE [LARGE SCALE GENOMIC DNA]</scope>
    <source>
        <strain evidence="3 4">F202Z8</strain>
    </source>
</reference>
<dbReference type="PANTHER" id="PTHR10788">
    <property type="entry name" value="TREHALOSE-6-PHOSPHATE SYNTHASE"/>
    <property type="match status" value="1"/>
</dbReference>
<dbReference type="Gene3D" id="3.40.50.2000">
    <property type="entry name" value="Glycogen Phosphorylase B"/>
    <property type="match status" value="2"/>
</dbReference>
<feature type="region of interest" description="Disordered" evidence="2">
    <location>
        <begin position="1327"/>
        <end position="1362"/>
    </location>
</feature>
<proteinExistence type="inferred from homology"/>
<dbReference type="InterPro" id="IPR001830">
    <property type="entry name" value="Glyco_trans_20"/>
</dbReference>
<dbReference type="GO" id="GO:0005992">
    <property type="term" value="P:trehalose biosynthetic process"/>
    <property type="evidence" value="ECO:0007669"/>
    <property type="project" value="InterPro"/>
</dbReference>
<dbReference type="SUPFAM" id="SSF56784">
    <property type="entry name" value="HAD-like"/>
    <property type="match status" value="1"/>
</dbReference>
<accession>A0A5B7SUU0</accession>
<dbReference type="GO" id="GO:0004805">
    <property type="term" value="F:trehalose-phosphatase activity"/>
    <property type="evidence" value="ECO:0007669"/>
    <property type="project" value="TreeGrafter"/>
</dbReference>
<dbReference type="SUPFAM" id="SSF53756">
    <property type="entry name" value="UDP-Glycosyltransferase/glycogen phosphorylase"/>
    <property type="match status" value="2"/>
</dbReference>
<dbReference type="Pfam" id="PF00982">
    <property type="entry name" value="Glyco_transf_20"/>
    <property type="match status" value="2"/>
</dbReference>
<protein>
    <submittedName>
        <fullName evidence="3">Uncharacterized protein</fullName>
    </submittedName>
</protein>
<evidence type="ECO:0000313" key="4">
    <source>
        <dbReference type="Proteomes" id="UP000310017"/>
    </source>
</evidence>
<comment type="similarity">
    <text evidence="1">Belongs to the glycosyltransferase 20 family.</text>
</comment>
<feature type="compositionally biased region" description="Polar residues" evidence="2">
    <location>
        <begin position="1327"/>
        <end position="1336"/>
    </location>
</feature>
<evidence type="ECO:0000313" key="3">
    <source>
        <dbReference type="EMBL" id="QCX00681.1"/>
    </source>
</evidence>
<keyword evidence="4" id="KW-1185">Reference proteome</keyword>
<dbReference type="OrthoDB" id="59486at2"/>
<dbReference type="InterPro" id="IPR023214">
    <property type="entry name" value="HAD_sf"/>
</dbReference>
<gene>
    <name evidence="3" type="ORF">FGM00_11390</name>
</gene>
<sequence>MENNKKAVYIASSANIMKVAKDKITKEWKADQKSGGGVAPGINDAIPTEGYKKNYWLGIMEAPEGFDPENDPDKAKAAIRSYEEKNNIPEGQNEFIFVEKETFDEFYKGATNGITWPLIHSMPEKIDPNRDLNSHTPVDWEFTETLLKKINSDINDDDKPEIKNYNDVVVWVHDYHVFQVPGMLKEAIQNQNDYYTKVEYNASQGEEPAALEKEKIVGEAIEGNINVSFFHHETWANIAPGREPEGYDPEKSKVFYMGKADASEERIATMNDRFKDILTKLVDSDSIGFHTQLDSNNFVQTIENFGIAANTKELEHIKNKCYVNPIGIPKARLEREFNERVPVLKTGLENTEQKETDFVKNLKQNHKAVVDSLDYMKERIGSISESEDHREILNKTLLDDKADIATKLNNIRANAANEDIKNNIAEIQAKIDLIDVLAAISEKKLNNPEKVEALLQKAEMAGLQNSVTAIWGSEENESQKIRKLKILGKGINPGAALQELSQKATTNEQTEKDLLSIKANIATYDTNAKVFESIKANPSKLINKMSEAAQKIEKGNASLHDYQTVMEKAYFNSEKVHIASVQRFDYTKGIEPSLNAYRDFLREKASTGVSNPGETYQFNLVTGAGRSSPIKAYDEYQQLVENQIKEINEEFPGAVYHYQQGIANAEMTVFDAMNDLQMATSIKDGYILSVGEMIDARNRALNHPDVETLLTHKASGAIISTGAGIAEDLGGLERKSRFESLSLEEPKANILLKALHRQTDNIDTLRGQQKTIDSMDQRTDLNESEKNDLIKLKTNVEANSGDYQKMVAAITDADTKFGNTAFAKIGESSKKNTANQEQADIFSKEPIKNYIVTDNDGTMTSFVPLERKDEAGPTKEALEKLRQYSFDNPDTGIAILSGRKNGELNNFYKEAMRPDTEGRRPKIVLASENGAFMQFKPIDSNSGDISVSNNRMHALAKPLEQELKDEIIKMMGTAAGNHFTTDSNDTAKHLWIKAEVKKYGFTAHYREPRKTDSPETDADNLKLFEAIKSEIKAGLKQIGEANEMEVHLGATNSYTIERVSKGTTLEDLANNTEKIQQLFQTQGLVTEKPLSMSYSGDDTGDRPALTKLNEKLAAGELKGYTSRPNNLTPYDPEPREPNGPEEVFVPDTFYILGSNEKTAQQMHQENFMDKEAFNSLNDLRESLSNAALMPGQNEGELPPIVLLDSDAILIQKPKEYPAERLANFASDFKGKVVLVADEQHNENLERLAREHKNLNVVTPSGKFYQPASWSYKTIGQGFEKAKDSNKVISTDPVRASEIQFLRAVQTLFNVQQTQLLTKQEQPKVSSFLSELANSPSRGDGRITPAAKSLKKENKPKMKRAWK</sequence>
<name>A0A5B7SUU0_9FLAO</name>
<feature type="region of interest" description="Disordered" evidence="2">
    <location>
        <begin position="1119"/>
        <end position="1140"/>
    </location>
</feature>
<dbReference type="PANTHER" id="PTHR10788:SF106">
    <property type="entry name" value="BCDNA.GH08860"/>
    <property type="match status" value="1"/>
</dbReference>
<dbReference type="GO" id="GO:0003825">
    <property type="term" value="F:alpha,alpha-trehalose-phosphate synthase (UDP-forming) activity"/>
    <property type="evidence" value="ECO:0007669"/>
    <property type="project" value="TreeGrafter"/>
</dbReference>
<dbReference type="Gene3D" id="3.30.70.1020">
    <property type="entry name" value="Trehalose-6-phosphate phosphatase related protein, domain 2"/>
    <property type="match status" value="1"/>
</dbReference>
<dbReference type="KEGG" id="asag:FGM00_11390"/>
<evidence type="ECO:0000256" key="2">
    <source>
        <dbReference type="SAM" id="MobiDB-lite"/>
    </source>
</evidence>
<dbReference type="Proteomes" id="UP000310017">
    <property type="component" value="Chromosome"/>
</dbReference>
<dbReference type="EMBL" id="CP040710">
    <property type="protein sequence ID" value="QCX00681.1"/>
    <property type="molecule type" value="Genomic_DNA"/>
</dbReference>
<dbReference type="RefSeq" id="WP_138853026.1">
    <property type="nucleotide sequence ID" value="NZ_CP040710.1"/>
</dbReference>
<organism evidence="3 4">
    <name type="scientific">Aggregatimonas sangjinii</name>
    <dbReference type="NCBI Taxonomy" id="2583587"/>
    <lineage>
        <taxon>Bacteria</taxon>
        <taxon>Pseudomonadati</taxon>
        <taxon>Bacteroidota</taxon>
        <taxon>Flavobacteriia</taxon>
        <taxon>Flavobacteriales</taxon>
        <taxon>Flavobacteriaceae</taxon>
        <taxon>Aggregatimonas</taxon>
    </lineage>
</organism>
<evidence type="ECO:0000256" key="1">
    <source>
        <dbReference type="ARBA" id="ARBA00008799"/>
    </source>
</evidence>